<evidence type="ECO:0000259" key="1">
    <source>
        <dbReference type="PROSITE" id="PS51077"/>
    </source>
</evidence>
<protein>
    <recommendedName>
        <fullName evidence="1">HTH iclR-type domain-containing protein</fullName>
    </recommendedName>
</protein>
<dbReference type="Gene3D" id="1.10.10.10">
    <property type="entry name" value="Winged helix-like DNA-binding domain superfamily/Winged helix DNA-binding domain"/>
    <property type="match status" value="1"/>
</dbReference>
<dbReference type="RefSeq" id="WP_063677011.1">
    <property type="nucleotide sequence ID" value="NZ_LSEF01000026.1"/>
</dbReference>
<reference evidence="2 3" key="1">
    <citation type="submission" date="2016-02" db="EMBL/GenBank/DDBJ databases">
        <title>Draft genome sequence of the strain BR 10247T Bradyrhizobium neotropicale isolated from nodules of Centrolobium paraense.</title>
        <authorList>
            <person name="Simoes-Araujo J.L."/>
            <person name="Barauna A.C."/>
            <person name="Silva K."/>
            <person name="Zilli J.E."/>
        </authorList>
    </citation>
    <scope>NUCLEOTIDE SEQUENCE [LARGE SCALE GENOMIC DNA]</scope>
    <source>
        <strain evidence="2 3">BR 10247</strain>
    </source>
</reference>
<evidence type="ECO:0000313" key="3">
    <source>
        <dbReference type="Proteomes" id="UP000077173"/>
    </source>
</evidence>
<dbReference type="EMBL" id="LSEF01000026">
    <property type="protein sequence ID" value="OAF19184.1"/>
    <property type="molecule type" value="Genomic_DNA"/>
</dbReference>
<dbReference type="InterPro" id="IPR005471">
    <property type="entry name" value="Tscrpt_reg_IclR_N"/>
</dbReference>
<gene>
    <name evidence="2" type="ORF">AXW67_37610</name>
</gene>
<dbReference type="InterPro" id="IPR036390">
    <property type="entry name" value="WH_DNA-bd_sf"/>
</dbReference>
<accession>A0A176ZG42</accession>
<dbReference type="PROSITE" id="PS51077">
    <property type="entry name" value="HTH_ICLR"/>
    <property type="match status" value="1"/>
</dbReference>
<dbReference type="SUPFAM" id="SSF46785">
    <property type="entry name" value="Winged helix' DNA-binding domain"/>
    <property type="match status" value="1"/>
</dbReference>
<proteinExistence type="predicted"/>
<dbReference type="Proteomes" id="UP000077173">
    <property type="component" value="Unassembled WGS sequence"/>
</dbReference>
<keyword evidence="3" id="KW-1185">Reference proteome</keyword>
<name>A0A176ZG42_9BRAD</name>
<dbReference type="InterPro" id="IPR036388">
    <property type="entry name" value="WH-like_DNA-bd_sf"/>
</dbReference>
<dbReference type="GO" id="GO:0006355">
    <property type="term" value="P:regulation of DNA-templated transcription"/>
    <property type="evidence" value="ECO:0007669"/>
    <property type="project" value="InterPro"/>
</dbReference>
<dbReference type="GO" id="GO:0003677">
    <property type="term" value="F:DNA binding"/>
    <property type="evidence" value="ECO:0007669"/>
    <property type="project" value="InterPro"/>
</dbReference>
<organism evidence="2 3">
    <name type="scientific">Bradyrhizobium neotropicale</name>
    <dbReference type="NCBI Taxonomy" id="1497615"/>
    <lineage>
        <taxon>Bacteria</taxon>
        <taxon>Pseudomonadati</taxon>
        <taxon>Pseudomonadota</taxon>
        <taxon>Alphaproteobacteria</taxon>
        <taxon>Hyphomicrobiales</taxon>
        <taxon>Nitrobacteraceae</taxon>
        <taxon>Bradyrhizobium</taxon>
    </lineage>
</organism>
<comment type="caution">
    <text evidence="2">The sequence shown here is derived from an EMBL/GenBank/DDBJ whole genome shotgun (WGS) entry which is preliminary data.</text>
</comment>
<sequence>MPENELEWSPELIHPKNVAGTALLGKACDILELIGRSPGLLDQVHLAEQTGIPRATRYRILAAPISRGLIRADPRTQAYTLGFNFLDLA</sequence>
<dbReference type="AlphaFoldDB" id="A0A176ZG42"/>
<feature type="domain" description="HTH iclR-type" evidence="1">
    <location>
        <begin position="21"/>
        <end position="83"/>
    </location>
</feature>
<dbReference type="Pfam" id="PF09339">
    <property type="entry name" value="HTH_IclR"/>
    <property type="match status" value="1"/>
</dbReference>
<dbReference type="GeneID" id="32584248"/>
<evidence type="ECO:0000313" key="2">
    <source>
        <dbReference type="EMBL" id="OAF19184.1"/>
    </source>
</evidence>